<feature type="transmembrane region" description="Helical" evidence="1">
    <location>
        <begin position="70"/>
        <end position="103"/>
    </location>
</feature>
<keyword evidence="1" id="KW-0812">Transmembrane</keyword>
<evidence type="ECO:0000256" key="1">
    <source>
        <dbReference type="SAM" id="Phobius"/>
    </source>
</evidence>
<dbReference type="Pfam" id="PF19528">
    <property type="entry name" value="DUF6056"/>
    <property type="match status" value="1"/>
</dbReference>
<accession>A0ABR8PQB6</accession>
<evidence type="ECO:0000313" key="2">
    <source>
        <dbReference type="EMBL" id="MBD7910315.1"/>
    </source>
</evidence>
<feature type="transmembrane region" description="Helical" evidence="1">
    <location>
        <begin position="235"/>
        <end position="253"/>
    </location>
</feature>
<gene>
    <name evidence="2" type="ORF">H9661_02990</name>
</gene>
<reference evidence="2 3" key="1">
    <citation type="submission" date="2020-08" db="EMBL/GenBank/DDBJ databases">
        <title>A Genomic Blueprint of the Chicken Gut Microbiome.</title>
        <authorList>
            <person name="Gilroy R."/>
            <person name="Ravi A."/>
            <person name="Getino M."/>
            <person name="Pursley I."/>
            <person name="Horton D.L."/>
            <person name="Alikhan N.-F."/>
            <person name="Baker D."/>
            <person name="Gharbi K."/>
            <person name="Hall N."/>
            <person name="Watson M."/>
            <person name="Adriaenssens E.M."/>
            <person name="Foster-Nyarko E."/>
            <person name="Jarju S."/>
            <person name="Secka A."/>
            <person name="Antonio M."/>
            <person name="Oren A."/>
            <person name="Chaudhuri R."/>
            <person name="La Ragione R.M."/>
            <person name="Hildebrand F."/>
            <person name="Pallen M.J."/>
        </authorList>
    </citation>
    <scope>NUCLEOTIDE SEQUENCE [LARGE SCALE GENOMIC DNA]</scope>
    <source>
        <strain evidence="2 3">Sa3CVN1</strain>
    </source>
</reference>
<dbReference type="Proteomes" id="UP000627781">
    <property type="component" value="Unassembled WGS sequence"/>
</dbReference>
<comment type="caution">
    <text evidence="2">The sequence shown here is derived from an EMBL/GenBank/DDBJ whole genome shotgun (WGS) entry which is preliminary data.</text>
</comment>
<protein>
    <submittedName>
        <fullName evidence="2">Uncharacterized protein</fullName>
    </submittedName>
</protein>
<keyword evidence="1" id="KW-0472">Membrane</keyword>
<dbReference type="RefSeq" id="WP_191767695.1">
    <property type="nucleotide sequence ID" value="NZ_JACSRA010000003.1"/>
</dbReference>
<proteinExistence type="predicted"/>
<sequence>MKSIRNIIKNPNFYLYLIIFLVMFILTSNMHYNADEYNYSNIPWTNIRIQSFSDILNSQKLLYTHWTGRVLVHFLIQTFLFIGYNVYSIVNSLVFCLFIYLILNLIQAKKTPYILLLAFFTIWLFAPVFGETTIWLSGSINYLWPSTLFLLLLNLYSRDNFNTALLMIVALFSGASHEMIVICGGAYFLLDICIGKFNKKKSLVFSCFLIGGLFLVLAPGNFLRAAESLPILRKVNIIKIIIGVILFSGIVLINTKSKTTFAKYKEQIKCSKIPTVLSGLCILLFILLVMLNLTNYYPSNLNGLIKIYNFRFLLTLVSIAVFLALKCIKHNIPTEKLLPNLNLFFIGMVSALAMNVMPECPDRSFFLSCTFISTSVIGFATYLEFRKSYFLTSTIFALSIITLTLTLRFYVTSLASWKKDFNSEIKAYEGQTQAVLPIQPAPSSLVRNYYGAAPSQLTSNPNSIANIYAAHYYNFQEIIGIQKNFFIVKITKDNLDKSKISFEYTEDGITKRSYPDETLIAVVDTDKNEAFIPIPLEATNVKLINNSEIEITRDDITTIKAK</sequence>
<feature type="transmembrane region" description="Helical" evidence="1">
    <location>
        <begin position="273"/>
        <end position="293"/>
    </location>
</feature>
<organism evidence="2 3">
    <name type="scientific">Clostridium cibarium</name>
    <dbReference type="NCBI Taxonomy" id="2762247"/>
    <lineage>
        <taxon>Bacteria</taxon>
        <taxon>Bacillati</taxon>
        <taxon>Bacillota</taxon>
        <taxon>Clostridia</taxon>
        <taxon>Eubacteriales</taxon>
        <taxon>Clostridiaceae</taxon>
        <taxon>Clostridium</taxon>
    </lineage>
</organism>
<evidence type="ECO:0000313" key="3">
    <source>
        <dbReference type="Proteomes" id="UP000627781"/>
    </source>
</evidence>
<feature type="transmembrane region" description="Helical" evidence="1">
    <location>
        <begin position="305"/>
        <end position="325"/>
    </location>
</feature>
<feature type="transmembrane region" description="Helical" evidence="1">
    <location>
        <begin position="364"/>
        <end position="383"/>
    </location>
</feature>
<feature type="transmembrane region" description="Helical" evidence="1">
    <location>
        <begin position="390"/>
        <end position="411"/>
    </location>
</feature>
<feature type="transmembrane region" description="Helical" evidence="1">
    <location>
        <begin position="12"/>
        <end position="32"/>
    </location>
</feature>
<keyword evidence="1" id="KW-1133">Transmembrane helix</keyword>
<name>A0ABR8PQB6_9CLOT</name>
<dbReference type="EMBL" id="JACSRA010000003">
    <property type="protein sequence ID" value="MBD7910315.1"/>
    <property type="molecule type" value="Genomic_DNA"/>
</dbReference>
<dbReference type="InterPro" id="IPR045691">
    <property type="entry name" value="DUF6056"/>
</dbReference>
<keyword evidence="3" id="KW-1185">Reference proteome</keyword>
<feature type="transmembrane region" description="Helical" evidence="1">
    <location>
        <begin position="202"/>
        <end position="223"/>
    </location>
</feature>
<feature type="transmembrane region" description="Helical" evidence="1">
    <location>
        <begin position="337"/>
        <end position="358"/>
    </location>
</feature>
<feature type="transmembrane region" description="Helical" evidence="1">
    <location>
        <begin position="115"/>
        <end position="144"/>
    </location>
</feature>
<feature type="transmembrane region" description="Helical" evidence="1">
    <location>
        <begin position="164"/>
        <end position="190"/>
    </location>
</feature>